<dbReference type="EMBL" id="JAQIZT010000004">
    <property type="protein sequence ID" value="KAJ7001561.1"/>
    <property type="molecule type" value="Genomic_DNA"/>
</dbReference>
<keyword evidence="2" id="KW-1185">Reference proteome</keyword>
<accession>A0AAD6R3B2</accession>
<proteinExistence type="predicted"/>
<comment type="caution">
    <text evidence="1">The sequence shown here is derived from an EMBL/GenBank/DDBJ whole genome shotgun (WGS) entry which is preliminary data.</text>
</comment>
<sequence>MVVVCEDVVVSVPMSGDSGYLIDGPAKCSGSHAVREFSYLQCVVVGCPFLELTLHGQYKTNASISKV</sequence>
<dbReference type="Proteomes" id="UP001164929">
    <property type="component" value="Chromosome 4"/>
</dbReference>
<gene>
    <name evidence="1" type="ORF">NC653_011848</name>
</gene>
<protein>
    <submittedName>
        <fullName evidence="1">Uncharacterized protein</fullName>
    </submittedName>
</protein>
<evidence type="ECO:0000313" key="2">
    <source>
        <dbReference type="Proteomes" id="UP001164929"/>
    </source>
</evidence>
<reference evidence="1 2" key="1">
    <citation type="journal article" date="2023" name="Mol. Ecol. Resour.">
        <title>Chromosome-level genome assembly of a triploid poplar Populus alba 'Berolinensis'.</title>
        <authorList>
            <person name="Chen S."/>
            <person name="Yu Y."/>
            <person name="Wang X."/>
            <person name="Wang S."/>
            <person name="Zhang T."/>
            <person name="Zhou Y."/>
            <person name="He R."/>
            <person name="Meng N."/>
            <person name="Wang Y."/>
            <person name="Liu W."/>
            <person name="Liu Z."/>
            <person name="Liu J."/>
            <person name="Guo Q."/>
            <person name="Huang H."/>
            <person name="Sederoff R.R."/>
            <person name="Wang G."/>
            <person name="Qu G."/>
            <person name="Chen S."/>
        </authorList>
    </citation>
    <scope>NUCLEOTIDE SEQUENCE [LARGE SCALE GENOMIC DNA]</scope>
    <source>
        <strain evidence="1">SC-2020</strain>
    </source>
</reference>
<dbReference type="AlphaFoldDB" id="A0AAD6R3B2"/>
<organism evidence="1 2">
    <name type="scientific">Populus alba x Populus x berolinensis</name>
    <dbReference type="NCBI Taxonomy" id="444605"/>
    <lineage>
        <taxon>Eukaryota</taxon>
        <taxon>Viridiplantae</taxon>
        <taxon>Streptophyta</taxon>
        <taxon>Embryophyta</taxon>
        <taxon>Tracheophyta</taxon>
        <taxon>Spermatophyta</taxon>
        <taxon>Magnoliopsida</taxon>
        <taxon>eudicotyledons</taxon>
        <taxon>Gunneridae</taxon>
        <taxon>Pentapetalae</taxon>
        <taxon>rosids</taxon>
        <taxon>fabids</taxon>
        <taxon>Malpighiales</taxon>
        <taxon>Salicaceae</taxon>
        <taxon>Saliceae</taxon>
        <taxon>Populus</taxon>
    </lineage>
</organism>
<evidence type="ECO:0000313" key="1">
    <source>
        <dbReference type="EMBL" id="KAJ7001561.1"/>
    </source>
</evidence>
<name>A0AAD6R3B2_9ROSI</name>